<feature type="transmembrane region" description="Helical" evidence="1">
    <location>
        <begin position="63"/>
        <end position="84"/>
    </location>
</feature>
<accession>X1AWK8</accession>
<proteinExistence type="predicted"/>
<keyword evidence="1" id="KW-0812">Transmembrane</keyword>
<evidence type="ECO:0000313" key="2">
    <source>
        <dbReference type="EMBL" id="GAG73607.1"/>
    </source>
</evidence>
<reference evidence="2" key="1">
    <citation type="journal article" date="2014" name="Front. Microbiol.">
        <title>High frequency of phylogenetically diverse reductive dehalogenase-homologous genes in deep subseafloor sedimentary metagenomes.</title>
        <authorList>
            <person name="Kawai M."/>
            <person name="Futagami T."/>
            <person name="Toyoda A."/>
            <person name="Takaki Y."/>
            <person name="Nishi S."/>
            <person name="Hori S."/>
            <person name="Arai W."/>
            <person name="Tsubouchi T."/>
            <person name="Morono Y."/>
            <person name="Uchiyama I."/>
            <person name="Ito T."/>
            <person name="Fujiyama A."/>
            <person name="Inagaki F."/>
            <person name="Takami H."/>
        </authorList>
    </citation>
    <scope>NUCLEOTIDE SEQUENCE</scope>
    <source>
        <strain evidence="2">Expedition CK06-06</strain>
    </source>
</reference>
<protein>
    <submittedName>
        <fullName evidence="2">Uncharacterized protein</fullName>
    </submittedName>
</protein>
<evidence type="ECO:0000256" key="1">
    <source>
        <dbReference type="SAM" id="Phobius"/>
    </source>
</evidence>
<dbReference type="AlphaFoldDB" id="X1AWK8"/>
<keyword evidence="1" id="KW-0472">Membrane</keyword>
<keyword evidence="1" id="KW-1133">Transmembrane helix</keyword>
<organism evidence="2">
    <name type="scientific">marine sediment metagenome</name>
    <dbReference type="NCBI Taxonomy" id="412755"/>
    <lineage>
        <taxon>unclassified sequences</taxon>
        <taxon>metagenomes</taxon>
        <taxon>ecological metagenomes</taxon>
    </lineage>
</organism>
<sequence length="110" mass="12980">MYRERLLTRPDARDMLIELGYAHDEVTYLLDLYAQETATKTRDLTLSQVKNLYQRGIRNKSQVTVFLTAFGFSAAEIIALYELWDWEKPIEDKEKGVRCTHTKYTLSRRT</sequence>
<comment type="caution">
    <text evidence="2">The sequence shown here is derived from an EMBL/GenBank/DDBJ whole genome shotgun (WGS) entry which is preliminary data.</text>
</comment>
<dbReference type="EMBL" id="BART01001851">
    <property type="protein sequence ID" value="GAG73607.1"/>
    <property type="molecule type" value="Genomic_DNA"/>
</dbReference>
<gene>
    <name evidence="2" type="ORF">S01H4_06133</name>
</gene>
<name>X1AWK8_9ZZZZ</name>